<dbReference type="AlphaFoldDB" id="A0AAV4M2H9"/>
<evidence type="ECO:0000313" key="1">
    <source>
        <dbReference type="EMBL" id="GIX65024.1"/>
    </source>
</evidence>
<comment type="caution">
    <text evidence="1">The sequence shown here is derived from an EMBL/GenBank/DDBJ whole genome shotgun (WGS) entry which is preliminary data.</text>
</comment>
<proteinExistence type="predicted"/>
<keyword evidence="2" id="KW-1185">Reference proteome</keyword>
<dbReference type="GeneID" id="94196505"/>
<reference evidence="1 2" key="1">
    <citation type="submission" date="2021-06" db="EMBL/GenBank/DDBJ databases">
        <title>Genome sequence of Babesia caballi.</title>
        <authorList>
            <person name="Yamagishi J."/>
            <person name="Kidaka T."/>
            <person name="Ochi A."/>
        </authorList>
    </citation>
    <scope>NUCLEOTIDE SEQUENCE [LARGE SCALE GENOMIC DNA]</scope>
    <source>
        <strain evidence="1">USDA-D6B2</strain>
    </source>
</reference>
<gene>
    <name evidence="1" type="ORF">BcabD6B2_44590</name>
</gene>
<evidence type="ECO:0000313" key="2">
    <source>
        <dbReference type="Proteomes" id="UP001497744"/>
    </source>
</evidence>
<sequence>MAAAKAINAVGEEGLEGGVGCFATGRIFVFGRMKAMFTTLVGATSGAIMPATRLPAAGQPRAHMGGHCPTGAIRLHFLPKDTVLPTTLVHIVRAHGIQKEKLELEGISVAGNCTEKGGAGGVLELESGVAEKLKQPWIGSILGRTGSLDQAQYRGREGTRRTEIVLQLVGG</sequence>
<dbReference type="Proteomes" id="UP001497744">
    <property type="component" value="Unassembled WGS sequence"/>
</dbReference>
<name>A0AAV4M2H9_BABCB</name>
<dbReference type="RefSeq" id="XP_067717093.1">
    <property type="nucleotide sequence ID" value="XM_067860992.1"/>
</dbReference>
<protein>
    <submittedName>
        <fullName evidence="1">M24 family metallopeptidase</fullName>
    </submittedName>
</protein>
<dbReference type="EMBL" id="BPLF01000004">
    <property type="protein sequence ID" value="GIX65024.1"/>
    <property type="molecule type" value="Genomic_DNA"/>
</dbReference>
<accession>A0AAV4M2H9</accession>
<organism evidence="1 2">
    <name type="scientific">Babesia caballi</name>
    <dbReference type="NCBI Taxonomy" id="5871"/>
    <lineage>
        <taxon>Eukaryota</taxon>
        <taxon>Sar</taxon>
        <taxon>Alveolata</taxon>
        <taxon>Apicomplexa</taxon>
        <taxon>Aconoidasida</taxon>
        <taxon>Piroplasmida</taxon>
        <taxon>Babesiidae</taxon>
        <taxon>Babesia</taxon>
    </lineage>
</organism>